<accession>A0ABX1TM49</accession>
<keyword evidence="4" id="KW-1185">Reference proteome</keyword>
<feature type="chain" id="PRO_5046128911" description="PepSY domain-containing protein" evidence="2">
    <location>
        <begin position="28"/>
        <end position="102"/>
    </location>
</feature>
<gene>
    <name evidence="3" type="ORF">E4P82_06995</name>
</gene>
<proteinExistence type="predicted"/>
<feature type="compositionally biased region" description="Basic and acidic residues" evidence="1">
    <location>
        <begin position="34"/>
        <end position="50"/>
    </location>
</feature>
<feature type="signal peptide" evidence="2">
    <location>
        <begin position="1"/>
        <end position="27"/>
    </location>
</feature>
<evidence type="ECO:0000256" key="2">
    <source>
        <dbReference type="SAM" id="SignalP"/>
    </source>
</evidence>
<sequence>MPDHLQQPRCLPLLVLTGVLAVTGAQAQSGYRQQGDERGPPPRQFADPDRAANAARQATGGRVLGVQGSERDGRPGYRVRILQPDGRVRSLHFDAASGTMRD</sequence>
<evidence type="ECO:0000313" key="3">
    <source>
        <dbReference type="EMBL" id="NMQ18975.1"/>
    </source>
</evidence>
<dbReference type="Gene3D" id="3.30.505.20">
    <property type="match status" value="1"/>
</dbReference>
<dbReference type="Proteomes" id="UP000760480">
    <property type="component" value="Unassembled WGS sequence"/>
</dbReference>
<organism evidence="3 4">
    <name type="scientific">Candidatus Competibacter phosphatis</name>
    <dbReference type="NCBI Taxonomy" id="221280"/>
    <lineage>
        <taxon>Bacteria</taxon>
        <taxon>Pseudomonadati</taxon>
        <taxon>Pseudomonadota</taxon>
        <taxon>Gammaproteobacteria</taxon>
        <taxon>Candidatus Competibacteraceae</taxon>
        <taxon>Candidatus Competibacter</taxon>
    </lineage>
</organism>
<feature type="region of interest" description="Disordered" evidence="1">
    <location>
        <begin position="27"/>
        <end position="77"/>
    </location>
</feature>
<dbReference type="EMBL" id="SPMZ01000018">
    <property type="protein sequence ID" value="NMQ18975.1"/>
    <property type="molecule type" value="Genomic_DNA"/>
</dbReference>
<evidence type="ECO:0000256" key="1">
    <source>
        <dbReference type="SAM" id="MobiDB-lite"/>
    </source>
</evidence>
<name>A0ABX1TM49_9GAMM</name>
<comment type="caution">
    <text evidence="3">The sequence shown here is derived from an EMBL/GenBank/DDBJ whole genome shotgun (WGS) entry which is preliminary data.</text>
</comment>
<dbReference type="RefSeq" id="WP_169248239.1">
    <property type="nucleotide sequence ID" value="NZ_SPMZ01000018.1"/>
</dbReference>
<evidence type="ECO:0008006" key="5">
    <source>
        <dbReference type="Google" id="ProtNLM"/>
    </source>
</evidence>
<protein>
    <recommendedName>
        <fullName evidence="5">PepSY domain-containing protein</fullName>
    </recommendedName>
</protein>
<evidence type="ECO:0000313" key="4">
    <source>
        <dbReference type="Proteomes" id="UP000760480"/>
    </source>
</evidence>
<keyword evidence="2" id="KW-0732">Signal</keyword>
<reference evidence="3 4" key="1">
    <citation type="submission" date="2019-03" db="EMBL/GenBank/DDBJ databases">
        <title>Metabolic reconstructions from genomes of highly enriched 'Candidatus Accumulibacter' and 'Candidatus Competibacter' bioreactor populations.</title>
        <authorList>
            <person name="Annavajhala M.K."/>
            <person name="Welles L."/>
            <person name="Abbas B."/>
            <person name="Sorokin D."/>
            <person name="Park H."/>
            <person name="Van Loosdrecht M."/>
            <person name="Chandran K."/>
        </authorList>
    </citation>
    <scope>NUCLEOTIDE SEQUENCE [LARGE SCALE GENOMIC DNA]</scope>
    <source>
        <strain evidence="3 4">SBR_G</strain>
    </source>
</reference>